<dbReference type="InterPro" id="IPR036165">
    <property type="entry name" value="YefM-like_sf"/>
</dbReference>
<dbReference type="EMBL" id="CAADEX010000046">
    <property type="protein sequence ID" value="VFJ54325.1"/>
    <property type="molecule type" value="Genomic_DNA"/>
</dbReference>
<dbReference type="Gene3D" id="3.40.1620.10">
    <property type="entry name" value="YefM-like domain"/>
    <property type="match status" value="1"/>
</dbReference>
<feature type="region of interest" description="Disordered" evidence="3">
    <location>
        <begin position="64"/>
        <end position="85"/>
    </location>
</feature>
<dbReference type="AlphaFoldDB" id="A0A450SL37"/>
<evidence type="ECO:0000256" key="1">
    <source>
        <dbReference type="ARBA" id="ARBA00009981"/>
    </source>
</evidence>
<dbReference type="InterPro" id="IPR006442">
    <property type="entry name" value="Antitoxin_Phd/YefM"/>
</dbReference>
<evidence type="ECO:0000256" key="3">
    <source>
        <dbReference type="SAM" id="MobiDB-lite"/>
    </source>
</evidence>
<reference evidence="4" key="1">
    <citation type="submission" date="2019-02" db="EMBL/GenBank/DDBJ databases">
        <authorList>
            <person name="Gruber-Vodicka R. H."/>
            <person name="Seah K. B. B."/>
        </authorList>
    </citation>
    <scope>NUCLEOTIDE SEQUENCE</scope>
    <source>
        <strain evidence="4">BECK_DK47</strain>
    </source>
</reference>
<organism evidence="4">
    <name type="scientific">Candidatus Kentrum sp. DK</name>
    <dbReference type="NCBI Taxonomy" id="2126562"/>
    <lineage>
        <taxon>Bacteria</taxon>
        <taxon>Pseudomonadati</taxon>
        <taxon>Pseudomonadota</taxon>
        <taxon>Gammaproteobacteria</taxon>
        <taxon>Candidatus Kentrum</taxon>
    </lineage>
</organism>
<accession>A0A450SL37</accession>
<dbReference type="SUPFAM" id="SSF143120">
    <property type="entry name" value="YefM-like"/>
    <property type="match status" value="1"/>
</dbReference>
<protein>
    <recommendedName>
        <fullName evidence="2">Antitoxin</fullName>
    </recommendedName>
</protein>
<gene>
    <name evidence="4" type="ORF">BECKDK2373B_GA0170837_104610</name>
</gene>
<sequence length="85" mass="9275">MVITTLSSRDFNQHTSQAKNAARNGAVFITERGRPAHVLLSIGDYRKLTGDRITLAEALAQPNGPDFAFEPPRADGLFHPADLTE</sequence>
<dbReference type="NCBIfam" id="TIGR01552">
    <property type="entry name" value="phd_fam"/>
    <property type="match status" value="1"/>
</dbReference>
<evidence type="ECO:0000313" key="4">
    <source>
        <dbReference type="EMBL" id="VFJ54325.1"/>
    </source>
</evidence>
<proteinExistence type="inferred from homology"/>
<comment type="function">
    <text evidence="2">Antitoxin component of a type II toxin-antitoxin (TA) system.</text>
</comment>
<name>A0A450SL37_9GAMM</name>
<comment type="similarity">
    <text evidence="1 2">Belongs to the phD/YefM antitoxin family.</text>
</comment>
<dbReference type="Pfam" id="PF02604">
    <property type="entry name" value="PhdYeFM_antitox"/>
    <property type="match status" value="1"/>
</dbReference>
<evidence type="ECO:0000256" key="2">
    <source>
        <dbReference type="RuleBase" id="RU362080"/>
    </source>
</evidence>